<evidence type="ECO:0000313" key="9">
    <source>
        <dbReference type="EMBL" id="CAH0368447.1"/>
    </source>
</evidence>
<keyword evidence="5" id="KW-0560">Oxidoreductase</keyword>
<evidence type="ECO:0000256" key="3">
    <source>
        <dbReference type="ARBA" id="ARBA00022896"/>
    </source>
</evidence>
<dbReference type="PANTHER" id="PTHR12907:SF26">
    <property type="entry name" value="HIF PROLYL HYDROXYLASE, ISOFORM C"/>
    <property type="match status" value="1"/>
</dbReference>
<dbReference type="Gene3D" id="2.60.120.620">
    <property type="entry name" value="q2cbj1_9rhob like domain"/>
    <property type="match status" value="1"/>
</dbReference>
<feature type="domain" description="Fe2OG dioxygenase" evidence="7">
    <location>
        <begin position="136"/>
        <end position="327"/>
    </location>
</feature>
<dbReference type="PROSITE" id="PS51471">
    <property type="entry name" value="FE2OG_OXY"/>
    <property type="match status" value="1"/>
</dbReference>
<accession>A0A7S4EDE3</accession>
<evidence type="ECO:0000256" key="4">
    <source>
        <dbReference type="ARBA" id="ARBA00022964"/>
    </source>
</evidence>
<keyword evidence="3" id="KW-0847">Vitamin C</keyword>
<name>A0A7S4EDE3_9STRA</name>
<dbReference type="PANTHER" id="PTHR12907">
    <property type="entry name" value="EGL NINE HOMOLOG-RELATED"/>
    <property type="match status" value="1"/>
</dbReference>
<dbReference type="AlphaFoldDB" id="A0A7S4EDE3"/>
<dbReference type="GO" id="GO:0031543">
    <property type="term" value="F:peptidyl-proline dioxygenase activity"/>
    <property type="evidence" value="ECO:0007669"/>
    <property type="project" value="TreeGrafter"/>
</dbReference>
<dbReference type="Proteomes" id="UP000789595">
    <property type="component" value="Unassembled WGS sequence"/>
</dbReference>
<evidence type="ECO:0000256" key="1">
    <source>
        <dbReference type="ARBA" id="ARBA00001961"/>
    </source>
</evidence>
<dbReference type="GO" id="GO:0008198">
    <property type="term" value="F:ferrous iron binding"/>
    <property type="evidence" value="ECO:0007669"/>
    <property type="project" value="TreeGrafter"/>
</dbReference>
<dbReference type="SMART" id="SM00702">
    <property type="entry name" value="P4Hc"/>
    <property type="match status" value="1"/>
</dbReference>
<proteinExistence type="predicted"/>
<dbReference type="InterPro" id="IPR006620">
    <property type="entry name" value="Pro_4_hyd_alph"/>
</dbReference>
<dbReference type="Pfam" id="PF13640">
    <property type="entry name" value="2OG-FeII_Oxy_3"/>
    <property type="match status" value="2"/>
</dbReference>
<dbReference type="InterPro" id="IPR005123">
    <property type="entry name" value="Oxoglu/Fe-dep_dioxygenase_dom"/>
</dbReference>
<comment type="cofactor">
    <cofactor evidence="1">
        <name>L-ascorbate</name>
        <dbReference type="ChEBI" id="CHEBI:38290"/>
    </cofactor>
</comment>
<reference evidence="8" key="1">
    <citation type="submission" date="2021-01" db="EMBL/GenBank/DDBJ databases">
        <authorList>
            <person name="Corre E."/>
            <person name="Pelletier E."/>
            <person name="Niang G."/>
            <person name="Scheremetjew M."/>
            <person name="Finn R."/>
            <person name="Kale V."/>
            <person name="Holt S."/>
            <person name="Cochrane G."/>
            <person name="Meng A."/>
            <person name="Brown T."/>
            <person name="Cohen L."/>
        </authorList>
    </citation>
    <scope>NUCLEOTIDE SEQUENCE</scope>
    <source>
        <strain evidence="8">CCMP1756</strain>
    </source>
</reference>
<evidence type="ECO:0000313" key="8">
    <source>
        <dbReference type="EMBL" id="CAE0705298.1"/>
    </source>
</evidence>
<keyword evidence="6" id="KW-0408">Iron</keyword>
<keyword evidence="10" id="KW-1185">Reference proteome</keyword>
<reference evidence="9" key="2">
    <citation type="submission" date="2021-11" db="EMBL/GenBank/DDBJ databases">
        <authorList>
            <consortium name="Genoscope - CEA"/>
            <person name="William W."/>
        </authorList>
    </citation>
    <scope>NUCLEOTIDE SEQUENCE</scope>
</reference>
<dbReference type="InterPro" id="IPR051559">
    <property type="entry name" value="HIF_prolyl_hydroxylases"/>
</dbReference>
<sequence>MLLCLLATAQAATPTRTTPAAAKPQLLPAEAWDRIRTGRVHVERDFIDATLAQRLRADATLLQERGLFRPDGLSRLGEAKERQGFNRGDRQTYAGGWEASEGDSAARRLLAGKLAALRREAALALRRPSMGRAGAVADERSYNWYEPGASLRRHGDEFHEETKGPKGWLLPTRRSLTWLLYLNKEWRAEEGGALRAYERARPCDHAVGATDDGDVQVGWVGEDREVPVFFGEDEHGERVLYDALGHVRGGCAAGVAAPPLATIADAGVRLIRGSLDRNEAPPAGEAIQDIRPVAGTLLLFDSIAVPHEVLAVTAERPRVACTGWFHELLPAP</sequence>
<dbReference type="EMBL" id="CAKKNE010000002">
    <property type="protein sequence ID" value="CAH0368447.1"/>
    <property type="molecule type" value="Genomic_DNA"/>
</dbReference>
<dbReference type="OrthoDB" id="204385at2759"/>
<evidence type="ECO:0000256" key="6">
    <source>
        <dbReference type="ARBA" id="ARBA00023004"/>
    </source>
</evidence>
<dbReference type="EMBL" id="HBIW01024042">
    <property type="protein sequence ID" value="CAE0705298.1"/>
    <property type="molecule type" value="Transcribed_RNA"/>
</dbReference>
<keyword evidence="2" id="KW-0479">Metal-binding</keyword>
<evidence type="ECO:0000256" key="5">
    <source>
        <dbReference type="ARBA" id="ARBA00023002"/>
    </source>
</evidence>
<dbReference type="GO" id="GO:0071456">
    <property type="term" value="P:cellular response to hypoxia"/>
    <property type="evidence" value="ECO:0007669"/>
    <property type="project" value="TreeGrafter"/>
</dbReference>
<gene>
    <name evidence="8" type="ORF">PCAL00307_LOCUS20746</name>
    <name evidence="9" type="ORF">PECAL_2P15130</name>
</gene>
<dbReference type="GO" id="GO:0031418">
    <property type="term" value="F:L-ascorbic acid binding"/>
    <property type="evidence" value="ECO:0007669"/>
    <property type="project" value="UniProtKB-KW"/>
</dbReference>
<keyword evidence="4" id="KW-0223">Dioxygenase</keyword>
<evidence type="ECO:0000313" key="10">
    <source>
        <dbReference type="Proteomes" id="UP000789595"/>
    </source>
</evidence>
<evidence type="ECO:0000259" key="7">
    <source>
        <dbReference type="PROSITE" id="PS51471"/>
    </source>
</evidence>
<dbReference type="InterPro" id="IPR044862">
    <property type="entry name" value="Pro_4_hyd_alph_FE2OG_OXY"/>
</dbReference>
<organism evidence="8">
    <name type="scientific">Pelagomonas calceolata</name>
    <dbReference type="NCBI Taxonomy" id="35677"/>
    <lineage>
        <taxon>Eukaryota</taxon>
        <taxon>Sar</taxon>
        <taxon>Stramenopiles</taxon>
        <taxon>Ochrophyta</taxon>
        <taxon>Pelagophyceae</taxon>
        <taxon>Pelagomonadales</taxon>
        <taxon>Pelagomonadaceae</taxon>
        <taxon>Pelagomonas</taxon>
    </lineage>
</organism>
<evidence type="ECO:0000256" key="2">
    <source>
        <dbReference type="ARBA" id="ARBA00022723"/>
    </source>
</evidence>
<protein>
    <recommendedName>
        <fullName evidence="7">Fe2OG dioxygenase domain-containing protein</fullName>
    </recommendedName>
</protein>